<organism evidence="1 2">
    <name type="scientific">Chelonia mydas</name>
    <name type="common">Green sea-turtle</name>
    <name type="synonym">Chelonia agassizi</name>
    <dbReference type="NCBI Taxonomy" id="8469"/>
    <lineage>
        <taxon>Eukaryota</taxon>
        <taxon>Metazoa</taxon>
        <taxon>Chordata</taxon>
        <taxon>Craniata</taxon>
        <taxon>Vertebrata</taxon>
        <taxon>Euteleostomi</taxon>
        <taxon>Archelosauria</taxon>
        <taxon>Testudinata</taxon>
        <taxon>Testudines</taxon>
        <taxon>Cryptodira</taxon>
        <taxon>Durocryptodira</taxon>
        <taxon>Americhelydia</taxon>
        <taxon>Chelonioidea</taxon>
        <taxon>Cheloniidae</taxon>
        <taxon>Chelonia</taxon>
    </lineage>
</organism>
<evidence type="ECO:0000313" key="2">
    <source>
        <dbReference type="Proteomes" id="UP000031443"/>
    </source>
</evidence>
<keyword evidence="2" id="KW-1185">Reference proteome</keyword>
<dbReference type="Proteomes" id="UP000031443">
    <property type="component" value="Unassembled WGS sequence"/>
</dbReference>
<dbReference type="EMBL" id="KB570890">
    <property type="protein sequence ID" value="EMP27367.1"/>
    <property type="molecule type" value="Genomic_DNA"/>
</dbReference>
<dbReference type="AlphaFoldDB" id="M7BGL6"/>
<sequence>MGADGSQQQALSGDREVTLLLKPVPEQALEQQQYLLGQHSEELMHSLRNSPLWSLKQTEKPPLEPGYLYL</sequence>
<protein>
    <submittedName>
        <fullName evidence="1">Uncharacterized protein</fullName>
    </submittedName>
</protein>
<evidence type="ECO:0000313" key="1">
    <source>
        <dbReference type="EMBL" id="EMP27367.1"/>
    </source>
</evidence>
<gene>
    <name evidence="1" type="ORF">UY3_15521</name>
</gene>
<accession>M7BGL6</accession>
<reference evidence="2" key="1">
    <citation type="journal article" date="2013" name="Nat. Genet.">
        <title>The draft genomes of soft-shell turtle and green sea turtle yield insights into the development and evolution of the turtle-specific body plan.</title>
        <authorList>
            <person name="Wang Z."/>
            <person name="Pascual-Anaya J."/>
            <person name="Zadissa A."/>
            <person name="Li W."/>
            <person name="Niimura Y."/>
            <person name="Huang Z."/>
            <person name="Li C."/>
            <person name="White S."/>
            <person name="Xiong Z."/>
            <person name="Fang D."/>
            <person name="Wang B."/>
            <person name="Ming Y."/>
            <person name="Chen Y."/>
            <person name="Zheng Y."/>
            <person name="Kuraku S."/>
            <person name="Pignatelli M."/>
            <person name="Herrero J."/>
            <person name="Beal K."/>
            <person name="Nozawa M."/>
            <person name="Li Q."/>
            <person name="Wang J."/>
            <person name="Zhang H."/>
            <person name="Yu L."/>
            <person name="Shigenobu S."/>
            <person name="Wang J."/>
            <person name="Liu J."/>
            <person name="Flicek P."/>
            <person name="Searle S."/>
            <person name="Wang J."/>
            <person name="Kuratani S."/>
            <person name="Yin Y."/>
            <person name="Aken B."/>
            <person name="Zhang G."/>
            <person name="Irie N."/>
        </authorList>
    </citation>
    <scope>NUCLEOTIDE SEQUENCE [LARGE SCALE GENOMIC DNA]</scope>
</reference>
<proteinExistence type="predicted"/>
<name>M7BGL6_CHEMY</name>